<keyword evidence="2" id="KW-0378">Hydrolase</keyword>
<evidence type="ECO:0000256" key="1">
    <source>
        <dbReference type="ARBA" id="ARBA00010838"/>
    </source>
</evidence>
<dbReference type="PANTHER" id="PTHR10353">
    <property type="entry name" value="GLYCOSYL HYDROLASE"/>
    <property type="match status" value="1"/>
</dbReference>
<dbReference type="GO" id="GO:0005975">
    <property type="term" value="P:carbohydrate metabolic process"/>
    <property type="evidence" value="ECO:0007669"/>
    <property type="project" value="InterPro"/>
</dbReference>
<accession>A0A1G2D2B0</accession>
<organism evidence="5 6">
    <name type="scientific">Candidatus Lloydbacteria bacterium RIFCSPHIGHO2_02_FULL_50_13</name>
    <dbReference type="NCBI Taxonomy" id="1798661"/>
    <lineage>
        <taxon>Bacteria</taxon>
        <taxon>Candidatus Lloydiibacteriota</taxon>
    </lineage>
</organism>
<dbReference type="STRING" id="1798661.A3D65_06660"/>
<comment type="caution">
    <text evidence="5">The sequence shown here is derived from an EMBL/GenBank/DDBJ whole genome shotgun (WGS) entry which is preliminary data.</text>
</comment>
<dbReference type="Proteomes" id="UP000177996">
    <property type="component" value="Unassembled WGS sequence"/>
</dbReference>
<evidence type="ECO:0000313" key="6">
    <source>
        <dbReference type="Proteomes" id="UP000177996"/>
    </source>
</evidence>
<evidence type="ECO:0008006" key="7">
    <source>
        <dbReference type="Google" id="ProtNLM"/>
    </source>
</evidence>
<name>A0A1G2D2B0_9BACT</name>
<evidence type="ECO:0000256" key="4">
    <source>
        <dbReference type="RuleBase" id="RU003690"/>
    </source>
</evidence>
<dbReference type="InterPro" id="IPR017853">
    <property type="entry name" value="GH"/>
</dbReference>
<dbReference type="EMBL" id="MHLL01000072">
    <property type="protein sequence ID" value="OGZ07021.1"/>
    <property type="molecule type" value="Genomic_DNA"/>
</dbReference>
<dbReference type="PANTHER" id="PTHR10353:SF209">
    <property type="entry name" value="GALACTOLIPID GALACTOSYLTRANSFERASE SFR2, CHLOROPLASTIC"/>
    <property type="match status" value="1"/>
</dbReference>
<dbReference type="SUPFAM" id="SSF51445">
    <property type="entry name" value="(Trans)glycosidases"/>
    <property type="match status" value="1"/>
</dbReference>
<evidence type="ECO:0000313" key="5">
    <source>
        <dbReference type="EMBL" id="OGZ07021.1"/>
    </source>
</evidence>
<gene>
    <name evidence="5" type="ORF">A3D65_06660</name>
</gene>
<evidence type="ECO:0000256" key="3">
    <source>
        <dbReference type="ARBA" id="ARBA00023295"/>
    </source>
</evidence>
<dbReference type="InterPro" id="IPR001360">
    <property type="entry name" value="Glyco_hydro_1"/>
</dbReference>
<evidence type="ECO:0000256" key="2">
    <source>
        <dbReference type="ARBA" id="ARBA00022801"/>
    </source>
</evidence>
<keyword evidence="3" id="KW-0326">Glycosidase</keyword>
<dbReference type="GO" id="GO:0008422">
    <property type="term" value="F:beta-glucosidase activity"/>
    <property type="evidence" value="ECO:0007669"/>
    <property type="project" value="TreeGrafter"/>
</dbReference>
<dbReference type="Gene3D" id="3.20.20.80">
    <property type="entry name" value="Glycosidases"/>
    <property type="match status" value="1"/>
</dbReference>
<dbReference type="PROSITE" id="PS00653">
    <property type="entry name" value="GLYCOSYL_HYDROL_F1_2"/>
    <property type="match status" value="1"/>
</dbReference>
<protein>
    <recommendedName>
        <fullName evidence="7">Beta-glucosidase</fullName>
    </recommendedName>
</protein>
<dbReference type="PRINTS" id="PR00131">
    <property type="entry name" value="GLHYDRLASE1"/>
</dbReference>
<proteinExistence type="inferred from homology"/>
<dbReference type="InterPro" id="IPR033132">
    <property type="entry name" value="GH_1_N_CS"/>
</dbReference>
<dbReference type="AlphaFoldDB" id="A0A1G2D2B0"/>
<comment type="similarity">
    <text evidence="1 4">Belongs to the glycosyl hydrolase 1 family.</text>
</comment>
<reference evidence="5 6" key="1">
    <citation type="journal article" date="2016" name="Nat. Commun.">
        <title>Thousands of microbial genomes shed light on interconnected biogeochemical processes in an aquifer system.</title>
        <authorList>
            <person name="Anantharaman K."/>
            <person name="Brown C.T."/>
            <person name="Hug L.A."/>
            <person name="Sharon I."/>
            <person name="Castelle C.J."/>
            <person name="Probst A.J."/>
            <person name="Thomas B.C."/>
            <person name="Singh A."/>
            <person name="Wilkins M.J."/>
            <person name="Karaoz U."/>
            <person name="Brodie E.L."/>
            <person name="Williams K.H."/>
            <person name="Hubbard S.S."/>
            <person name="Banfield J.F."/>
        </authorList>
    </citation>
    <scope>NUCLEOTIDE SEQUENCE [LARGE SCALE GENOMIC DNA]</scope>
</reference>
<sequence length="385" mass="44853">MVNAPSDKFPKGFFWGASTAAYQVEGGIENTDWAKAGREGKVPSAGKACDHYNRFEEDFDIARLLGHNAYRFSVEWARIEPEEGKFDEKEIEHYRTVLRSLKRHGLEPFVNLWHYTLPIWFEKMGGFEHKNAEVIFSRYCASVVGKLGSEAKFWLTINEPMSWASGGYRIGKWPPFKKSIFTFIKIQSRLAAVHNLAYDEMKKVVPNIQIGIAKDNMYFASNGRWWNTLAKHVMDWFWNERFLNATEGHQDFIGLNHYFYKQFGSKKKLPQSDMGWDIYPEAIYHCLVDLKKYKKPVYVSENGVADETDTQRGDFIKNYLSCVKKAIDDGVDVRGYFYWSLMDNFEWSFGFQKKFGLVALEPETLNRKIRPSAFVYKDIIEHQSS</sequence>
<dbReference type="Pfam" id="PF00232">
    <property type="entry name" value="Glyco_hydro_1"/>
    <property type="match status" value="2"/>
</dbReference>